<dbReference type="EMBL" id="MU268512">
    <property type="protein sequence ID" value="KAH7904342.1"/>
    <property type="molecule type" value="Genomic_DNA"/>
</dbReference>
<name>A0ACB7ZUF1_9AGAM</name>
<sequence>LNTCPHMVGSQVLSFDEEAKELQSWRNFVEEADPDAVVGYNISRCVEVRASTACCVIMAVRSSTPWVTETCFTRDWAARSCRQSDVEAPSARLLRHEAEAAHK</sequence>
<feature type="non-terminal residue" evidence="1">
    <location>
        <position position="1"/>
    </location>
</feature>
<organism evidence="1 2">
    <name type="scientific">Hygrophoropsis aurantiaca</name>
    <dbReference type="NCBI Taxonomy" id="72124"/>
    <lineage>
        <taxon>Eukaryota</taxon>
        <taxon>Fungi</taxon>
        <taxon>Dikarya</taxon>
        <taxon>Basidiomycota</taxon>
        <taxon>Agaricomycotina</taxon>
        <taxon>Agaricomycetes</taxon>
        <taxon>Agaricomycetidae</taxon>
        <taxon>Boletales</taxon>
        <taxon>Coniophorineae</taxon>
        <taxon>Hygrophoropsidaceae</taxon>
        <taxon>Hygrophoropsis</taxon>
    </lineage>
</organism>
<evidence type="ECO:0000313" key="1">
    <source>
        <dbReference type="EMBL" id="KAH7904342.1"/>
    </source>
</evidence>
<reference evidence="1" key="1">
    <citation type="journal article" date="2021" name="New Phytol.">
        <title>Evolutionary innovations through gain and loss of genes in the ectomycorrhizal Boletales.</title>
        <authorList>
            <person name="Wu G."/>
            <person name="Miyauchi S."/>
            <person name="Morin E."/>
            <person name="Kuo A."/>
            <person name="Drula E."/>
            <person name="Varga T."/>
            <person name="Kohler A."/>
            <person name="Feng B."/>
            <person name="Cao Y."/>
            <person name="Lipzen A."/>
            <person name="Daum C."/>
            <person name="Hundley H."/>
            <person name="Pangilinan J."/>
            <person name="Johnson J."/>
            <person name="Barry K."/>
            <person name="LaButti K."/>
            <person name="Ng V."/>
            <person name="Ahrendt S."/>
            <person name="Min B."/>
            <person name="Choi I.G."/>
            <person name="Park H."/>
            <person name="Plett J.M."/>
            <person name="Magnuson J."/>
            <person name="Spatafora J.W."/>
            <person name="Nagy L.G."/>
            <person name="Henrissat B."/>
            <person name="Grigoriev I.V."/>
            <person name="Yang Z.L."/>
            <person name="Xu J."/>
            <person name="Martin F.M."/>
        </authorList>
    </citation>
    <scope>NUCLEOTIDE SEQUENCE</scope>
    <source>
        <strain evidence="1">ATCC 28755</strain>
    </source>
</reference>
<comment type="caution">
    <text evidence="1">The sequence shown here is derived from an EMBL/GenBank/DDBJ whole genome shotgun (WGS) entry which is preliminary data.</text>
</comment>
<dbReference type="Proteomes" id="UP000790377">
    <property type="component" value="Unassembled WGS sequence"/>
</dbReference>
<keyword evidence="2" id="KW-1185">Reference proteome</keyword>
<evidence type="ECO:0000313" key="2">
    <source>
        <dbReference type="Proteomes" id="UP000790377"/>
    </source>
</evidence>
<protein>
    <submittedName>
        <fullName evidence="1">Uncharacterized protein</fullName>
    </submittedName>
</protein>
<gene>
    <name evidence="1" type="ORF">BJ138DRAFT_1166690</name>
</gene>
<proteinExistence type="predicted"/>
<accession>A0ACB7ZUF1</accession>